<keyword evidence="5" id="KW-0597">Phosphoprotein</keyword>
<organism evidence="10 11">
    <name type="scientific">Desulfofustis glycolicus DSM 9705</name>
    <dbReference type="NCBI Taxonomy" id="1121409"/>
    <lineage>
        <taxon>Bacteria</taxon>
        <taxon>Pseudomonadati</taxon>
        <taxon>Thermodesulfobacteriota</taxon>
        <taxon>Desulfobulbia</taxon>
        <taxon>Desulfobulbales</taxon>
        <taxon>Desulfocapsaceae</taxon>
        <taxon>Desulfofustis</taxon>
    </lineage>
</organism>
<dbReference type="Pfam" id="PF13193">
    <property type="entry name" value="AMP-binding_C"/>
    <property type="match status" value="1"/>
</dbReference>
<keyword evidence="4" id="KW-0997">Cell inner membrane</keyword>
<evidence type="ECO:0000256" key="1">
    <source>
        <dbReference type="ARBA" id="ARBA00004533"/>
    </source>
</evidence>
<dbReference type="Proteomes" id="UP000184139">
    <property type="component" value="Unassembled WGS sequence"/>
</dbReference>
<dbReference type="InterPro" id="IPR009081">
    <property type="entry name" value="PP-bd_ACP"/>
</dbReference>
<proteinExistence type="predicted"/>
<keyword evidence="6" id="KW-0808">Transferase</keyword>
<keyword evidence="3" id="KW-1003">Cell membrane</keyword>
<dbReference type="GO" id="GO:0005737">
    <property type="term" value="C:cytoplasm"/>
    <property type="evidence" value="ECO:0007669"/>
    <property type="project" value="TreeGrafter"/>
</dbReference>
<dbReference type="PROSITE" id="PS50075">
    <property type="entry name" value="CARRIER"/>
    <property type="match status" value="1"/>
</dbReference>
<evidence type="ECO:0000256" key="4">
    <source>
        <dbReference type="ARBA" id="ARBA00022519"/>
    </source>
</evidence>
<evidence type="ECO:0000256" key="6">
    <source>
        <dbReference type="ARBA" id="ARBA00022679"/>
    </source>
</evidence>
<dbReference type="STRING" id="1121409.SAMN02745124_03682"/>
<dbReference type="GO" id="GO:0005886">
    <property type="term" value="C:plasma membrane"/>
    <property type="evidence" value="ECO:0007669"/>
    <property type="project" value="UniProtKB-SubCell"/>
</dbReference>
<dbReference type="PANTHER" id="PTHR45527">
    <property type="entry name" value="NONRIBOSOMAL PEPTIDE SYNTHETASE"/>
    <property type="match status" value="1"/>
</dbReference>
<dbReference type="Gene3D" id="3.30.300.30">
    <property type="match status" value="1"/>
</dbReference>
<keyword evidence="10" id="KW-0436">Ligase</keyword>
<keyword evidence="7" id="KW-0472">Membrane</keyword>
<dbReference type="GO" id="GO:0016874">
    <property type="term" value="F:ligase activity"/>
    <property type="evidence" value="ECO:0007669"/>
    <property type="project" value="UniProtKB-KW"/>
</dbReference>
<dbReference type="SUPFAM" id="SSF47336">
    <property type="entry name" value="ACP-like"/>
    <property type="match status" value="1"/>
</dbReference>
<evidence type="ECO:0000256" key="7">
    <source>
        <dbReference type="ARBA" id="ARBA00023136"/>
    </source>
</evidence>
<dbReference type="CDD" id="cd02440">
    <property type="entry name" value="AdoMet_MTases"/>
    <property type="match status" value="1"/>
</dbReference>
<evidence type="ECO:0000313" key="11">
    <source>
        <dbReference type="Proteomes" id="UP000184139"/>
    </source>
</evidence>
<dbReference type="InterPro" id="IPR020845">
    <property type="entry name" value="AMP-binding_CS"/>
</dbReference>
<name>A0A1M5Y6E7_9BACT</name>
<dbReference type="SUPFAM" id="SSF53335">
    <property type="entry name" value="S-adenosyl-L-methionine-dependent methyltransferases"/>
    <property type="match status" value="1"/>
</dbReference>
<evidence type="ECO:0000259" key="9">
    <source>
        <dbReference type="PROSITE" id="PS50075"/>
    </source>
</evidence>
<feature type="domain" description="Carrier" evidence="9">
    <location>
        <begin position="796"/>
        <end position="873"/>
    </location>
</feature>
<dbReference type="PROSITE" id="PS00455">
    <property type="entry name" value="AMP_BINDING"/>
    <property type="match status" value="1"/>
</dbReference>
<dbReference type="InterPro" id="IPR029063">
    <property type="entry name" value="SAM-dependent_MTases_sf"/>
</dbReference>
<evidence type="ECO:0000256" key="5">
    <source>
        <dbReference type="ARBA" id="ARBA00022553"/>
    </source>
</evidence>
<dbReference type="InterPro" id="IPR041698">
    <property type="entry name" value="Methyltransf_25"/>
</dbReference>
<dbReference type="Gene3D" id="3.40.50.1820">
    <property type="entry name" value="alpha/beta hydrolase"/>
    <property type="match status" value="1"/>
</dbReference>
<dbReference type="Gene3D" id="3.40.50.12780">
    <property type="entry name" value="N-terminal domain of ligase-like"/>
    <property type="match status" value="1"/>
</dbReference>
<dbReference type="InterPro" id="IPR042099">
    <property type="entry name" value="ANL_N_sf"/>
</dbReference>
<dbReference type="InterPro" id="IPR025110">
    <property type="entry name" value="AMP-bd_C"/>
</dbReference>
<dbReference type="Gene3D" id="3.40.50.150">
    <property type="entry name" value="Vaccinia Virus protein VP39"/>
    <property type="match status" value="1"/>
</dbReference>
<reference evidence="10 11" key="1">
    <citation type="submission" date="2016-11" db="EMBL/GenBank/DDBJ databases">
        <authorList>
            <person name="Jaros S."/>
            <person name="Januszkiewicz K."/>
            <person name="Wedrychowicz H."/>
        </authorList>
    </citation>
    <scope>NUCLEOTIDE SEQUENCE [LARGE SCALE GENOMIC DNA]</scope>
    <source>
        <strain evidence="10 11">DSM 9705</strain>
    </source>
</reference>
<gene>
    <name evidence="10" type="ORF">SAMN02745124_03682</name>
</gene>
<sequence length="1187" mass="131970">MNQHLSAEPGSSDFGEFAVEYQFWVEHQNVEQLLTSARKLIPPGATVLDAGCGEGFLAAGLATAAARVVALDLSQEMLALARRKAAAAGAANVSFVRGDIGVPALRGEAFDLVVSSFALHHTDVERTLPLLAGMVKPGGWLLVQEPTCPVAGAGREMWYRWHGLVKALKTWREHGSTAAWRIGRFLQSRAFIGHQLADRHWPEEQWRVVVQRIMPDGLYRHDKKRSQVVLLWQCPEKKEISSAEPEGTLGNTPFMTPGGVTRVKRRYTGRCPDDYEPFPRKALSGSVISRFESIVERFEGKTALRTKAQQMSYGELNAVANQVATRLLQSSRTAGAPVVVLMDQDDPSVPAMLGVLKAGKAYAVLDPNDTPERLRLVMQLVGAETVLTTGIHWKKLEGALGRQAGNCLLWEELAGGMIDNPGVQPTPEQPAALFFTSGSTGQPKGVVRDHQQLLHSTWVNTNSYYVAPSDRRTSLNFPGFSASVPNVYDTLLNGATICSLNPRHVSPAELVSWLISERVTIAALPVGLWREILHAAVPETPWQDLRLVTLAGQSLYGDDVRHFLTFFGPSVTLLHRLAMTEAGTVAQGFIDGRVAVSDGLVPVGYPVEDKEIAILDETGTAVGVGSVGLLAVASMYLSVGYWGDEARTQATFRPAADGSGKRVFITSDRACLRPDGCLEYYGREDSIVKVRGYRVDMAAIEVILNSCSRVRQAAVIARMRHHDEPSIIAYLVGDSDQRPSVEELRALLRRSLPHYMVPGRFSWLEEMPLTTSGKIDRQALSRREMARPELSTAYVLPGAELERRIARIWSELLDIDQVGMDDDFFELGGDSLTAMRLMHEVEQVLGHQLPSEFLHVRTIRGLLNLVTEKPVEQGPCYADEKTTVRATPQSKRKKPLLKGVRRMVKTGPVWGKRVLPFPVGTVLQRVLVSQLWLHRSLFSGQLNMVLKWQEEIGVHQKKQALKRSLVANLWSPWRSRALMTEPAFRRWVTIAGEGKNLLDSPDRSGGVLLVVSHAGWMIPPFHQYLERRGIKTASVVNDQAIDGEVDDFPVRQMISRTEQLQRAERVLQQNGAVFIAGDGLQGRRSVDIPFFGRWRPFQTGPAWLAVTSSAHFVPVFVRYDEIRNVQIEIAKPLTAPPGSEQEQVEALSRAYGRLYVERWRQNYTSIRWHHLKFNYELPRSSGEARRG</sequence>
<evidence type="ECO:0000256" key="2">
    <source>
        <dbReference type="ARBA" id="ARBA00022450"/>
    </source>
</evidence>
<dbReference type="InterPro" id="IPR020806">
    <property type="entry name" value="PKS_PP-bd"/>
</dbReference>
<dbReference type="Pfam" id="PF00550">
    <property type="entry name" value="PP-binding"/>
    <property type="match status" value="1"/>
</dbReference>
<dbReference type="PANTHER" id="PTHR45527:SF1">
    <property type="entry name" value="FATTY ACID SYNTHASE"/>
    <property type="match status" value="1"/>
</dbReference>
<dbReference type="GO" id="GO:0031177">
    <property type="term" value="F:phosphopantetheine binding"/>
    <property type="evidence" value="ECO:0007669"/>
    <property type="project" value="InterPro"/>
</dbReference>
<evidence type="ECO:0000313" key="10">
    <source>
        <dbReference type="EMBL" id="SHI07655.1"/>
    </source>
</evidence>
<dbReference type="InterPro" id="IPR029058">
    <property type="entry name" value="AB_hydrolase_fold"/>
</dbReference>
<accession>A0A1M5Y6E7</accession>
<dbReference type="GO" id="GO:0009247">
    <property type="term" value="P:glycolipid biosynthetic process"/>
    <property type="evidence" value="ECO:0007669"/>
    <property type="project" value="UniProtKB-ARBA"/>
</dbReference>
<comment type="subcellular location">
    <subcellularLocation>
        <location evidence="1">Cell inner membrane</location>
    </subcellularLocation>
</comment>
<dbReference type="OrthoDB" id="9757540at2"/>
<dbReference type="Pfam" id="PF00501">
    <property type="entry name" value="AMP-binding"/>
    <property type="match status" value="1"/>
</dbReference>
<dbReference type="GO" id="GO:0016746">
    <property type="term" value="F:acyltransferase activity"/>
    <property type="evidence" value="ECO:0007669"/>
    <property type="project" value="UniProtKB-KW"/>
</dbReference>
<keyword evidence="8" id="KW-0012">Acyltransferase</keyword>
<keyword evidence="2" id="KW-0596">Phosphopantetheine</keyword>
<dbReference type="InterPro" id="IPR045851">
    <property type="entry name" value="AMP-bd_C_sf"/>
</dbReference>
<dbReference type="InterPro" id="IPR036736">
    <property type="entry name" value="ACP-like_sf"/>
</dbReference>
<dbReference type="SMART" id="SM00823">
    <property type="entry name" value="PKS_PP"/>
    <property type="match status" value="1"/>
</dbReference>
<dbReference type="InterPro" id="IPR004960">
    <property type="entry name" value="LipA_acyltrans"/>
</dbReference>
<dbReference type="InterPro" id="IPR000873">
    <property type="entry name" value="AMP-dep_synth/lig_dom"/>
</dbReference>
<dbReference type="GO" id="GO:0044550">
    <property type="term" value="P:secondary metabolite biosynthetic process"/>
    <property type="evidence" value="ECO:0007669"/>
    <property type="project" value="TreeGrafter"/>
</dbReference>
<evidence type="ECO:0000256" key="3">
    <source>
        <dbReference type="ARBA" id="ARBA00022475"/>
    </source>
</evidence>
<dbReference type="Pfam" id="PF13649">
    <property type="entry name" value="Methyltransf_25"/>
    <property type="match status" value="1"/>
</dbReference>
<dbReference type="Pfam" id="PF03279">
    <property type="entry name" value="Lip_A_acyltrans"/>
    <property type="match status" value="1"/>
</dbReference>
<evidence type="ECO:0000256" key="8">
    <source>
        <dbReference type="ARBA" id="ARBA00023315"/>
    </source>
</evidence>
<protein>
    <submittedName>
        <fullName evidence="10">Acyl-CoA synthetase (AMP-forming)/AMP-acid ligase II</fullName>
    </submittedName>
</protein>
<dbReference type="AlphaFoldDB" id="A0A1M5Y6E7"/>
<dbReference type="GO" id="GO:0043041">
    <property type="term" value="P:amino acid activation for nonribosomal peptide biosynthetic process"/>
    <property type="evidence" value="ECO:0007669"/>
    <property type="project" value="TreeGrafter"/>
</dbReference>
<dbReference type="EMBL" id="FQXS01000029">
    <property type="protein sequence ID" value="SHI07655.1"/>
    <property type="molecule type" value="Genomic_DNA"/>
</dbReference>
<keyword evidence="11" id="KW-1185">Reference proteome</keyword>
<dbReference type="SUPFAM" id="SSF56801">
    <property type="entry name" value="Acetyl-CoA synthetase-like"/>
    <property type="match status" value="1"/>
</dbReference>
<dbReference type="RefSeq" id="WP_073378393.1">
    <property type="nucleotide sequence ID" value="NZ_FQXS01000029.1"/>
</dbReference>